<evidence type="ECO:0000259" key="2">
    <source>
        <dbReference type="Pfam" id="PF14856"/>
    </source>
</evidence>
<name>A0AAD9SEU1_PHOAM</name>
<dbReference type="Pfam" id="PF14856">
    <property type="entry name" value="Hce2"/>
    <property type="match status" value="1"/>
</dbReference>
<comment type="caution">
    <text evidence="3">The sequence shown here is derived from an EMBL/GenBank/DDBJ whole genome shotgun (WGS) entry which is preliminary data.</text>
</comment>
<dbReference type="AlphaFoldDB" id="A0AAD9SEU1"/>
<protein>
    <recommendedName>
        <fullName evidence="2">Ecp2 effector protein-like domain-containing protein</fullName>
    </recommendedName>
</protein>
<feature type="domain" description="Ecp2 effector protein-like" evidence="2">
    <location>
        <begin position="44"/>
        <end position="150"/>
    </location>
</feature>
<sequence>MPSNMVLTISALLAMVCLGTAAPDPQYQKPNDVVAVEESSASNQCRDSSFSYLGDTDKMVPIADCNNLLALWDPGHFTYQLSCWENSTALADHFLVLAANGSCEFAIKRIDGLDNTIMLGDQDMKDLLHTSIASSRDGVTFETVEGQMNCNSDVASNGESNFEWTIRTPGSIN</sequence>
<dbReference type="InterPro" id="IPR029226">
    <property type="entry name" value="Ecp2-like"/>
</dbReference>
<evidence type="ECO:0000313" key="3">
    <source>
        <dbReference type="EMBL" id="KAK2607184.1"/>
    </source>
</evidence>
<keyword evidence="1" id="KW-0732">Signal</keyword>
<keyword evidence="4" id="KW-1185">Reference proteome</keyword>
<dbReference type="EMBL" id="JAUJFL010000003">
    <property type="protein sequence ID" value="KAK2607184.1"/>
    <property type="molecule type" value="Genomic_DNA"/>
</dbReference>
<evidence type="ECO:0000256" key="1">
    <source>
        <dbReference type="SAM" id="SignalP"/>
    </source>
</evidence>
<reference evidence="3" key="1">
    <citation type="submission" date="2023-06" db="EMBL/GenBank/DDBJ databases">
        <authorList>
            <person name="Noh H."/>
        </authorList>
    </citation>
    <scope>NUCLEOTIDE SEQUENCE</scope>
    <source>
        <strain evidence="3">DUCC20226</strain>
    </source>
</reference>
<feature type="chain" id="PRO_5041924019" description="Ecp2 effector protein-like domain-containing protein" evidence="1">
    <location>
        <begin position="22"/>
        <end position="173"/>
    </location>
</feature>
<dbReference type="Proteomes" id="UP001265746">
    <property type="component" value="Unassembled WGS sequence"/>
</dbReference>
<evidence type="ECO:0000313" key="4">
    <source>
        <dbReference type="Proteomes" id="UP001265746"/>
    </source>
</evidence>
<gene>
    <name evidence="3" type="ORF">N8I77_005883</name>
</gene>
<proteinExistence type="predicted"/>
<organism evidence="3 4">
    <name type="scientific">Phomopsis amygdali</name>
    <name type="common">Fusicoccum amygdali</name>
    <dbReference type="NCBI Taxonomy" id="1214568"/>
    <lineage>
        <taxon>Eukaryota</taxon>
        <taxon>Fungi</taxon>
        <taxon>Dikarya</taxon>
        <taxon>Ascomycota</taxon>
        <taxon>Pezizomycotina</taxon>
        <taxon>Sordariomycetes</taxon>
        <taxon>Sordariomycetidae</taxon>
        <taxon>Diaporthales</taxon>
        <taxon>Diaporthaceae</taxon>
        <taxon>Diaporthe</taxon>
    </lineage>
</organism>
<feature type="signal peptide" evidence="1">
    <location>
        <begin position="1"/>
        <end position="21"/>
    </location>
</feature>
<accession>A0AAD9SEU1</accession>